<keyword evidence="2" id="KW-1185">Reference proteome</keyword>
<sequence length="96" mass="10720">MKKALASIILTFLIVGCDQQQPFHSNDIEIAAQARNESGVEYGKLINGRNILKWTPQEIYEKTGYPAHSGKQLVAFLPQHVEYGPVYVGLSKYANL</sequence>
<protein>
    <submittedName>
        <fullName evidence="1">Uncharacterized protein</fullName>
    </submittedName>
</protein>
<name>A0A4Y8LU57_9BACL</name>
<dbReference type="EMBL" id="SOMN01000020">
    <property type="protein sequence ID" value="TFE25167.1"/>
    <property type="molecule type" value="Genomic_DNA"/>
</dbReference>
<dbReference type="RefSeq" id="WP_135152822.1">
    <property type="nucleotide sequence ID" value="NZ_SOMN01000020.1"/>
</dbReference>
<organism evidence="1 2">
    <name type="scientific">Cohnella luojiensis</name>
    <dbReference type="NCBI Taxonomy" id="652876"/>
    <lineage>
        <taxon>Bacteria</taxon>
        <taxon>Bacillati</taxon>
        <taxon>Bacillota</taxon>
        <taxon>Bacilli</taxon>
        <taxon>Bacillales</taxon>
        <taxon>Paenibacillaceae</taxon>
        <taxon>Cohnella</taxon>
    </lineage>
</organism>
<gene>
    <name evidence="1" type="ORF">E2980_14015</name>
</gene>
<evidence type="ECO:0000313" key="1">
    <source>
        <dbReference type="EMBL" id="TFE25167.1"/>
    </source>
</evidence>
<proteinExistence type="predicted"/>
<dbReference type="Proteomes" id="UP000297900">
    <property type="component" value="Unassembled WGS sequence"/>
</dbReference>
<reference evidence="1 2" key="1">
    <citation type="submission" date="2019-03" db="EMBL/GenBank/DDBJ databases">
        <title>Cohnella endophytica sp. nov., a novel endophytic bacterium isolated from bark of Sonneratia apetala.</title>
        <authorList>
            <person name="Tuo L."/>
        </authorList>
    </citation>
    <scope>NUCLEOTIDE SEQUENCE [LARGE SCALE GENOMIC DNA]</scope>
    <source>
        <strain evidence="1 2">CCTCC AB 208254</strain>
    </source>
</reference>
<evidence type="ECO:0000313" key="2">
    <source>
        <dbReference type="Proteomes" id="UP000297900"/>
    </source>
</evidence>
<accession>A0A4Y8LU57</accession>
<dbReference type="AlphaFoldDB" id="A0A4Y8LU57"/>
<comment type="caution">
    <text evidence="1">The sequence shown here is derived from an EMBL/GenBank/DDBJ whole genome shotgun (WGS) entry which is preliminary data.</text>
</comment>
<dbReference type="PROSITE" id="PS51257">
    <property type="entry name" value="PROKAR_LIPOPROTEIN"/>
    <property type="match status" value="1"/>
</dbReference>